<dbReference type="InterPro" id="IPR050568">
    <property type="entry name" value="Transcr_DNA_Rep_Reg"/>
</dbReference>
<comment type="caution">
    <text evidence="7">The sequence shown here is derived from an EMBL/GenBank/DDBJ whole genome shotgun (WGS) entry which is preliminary data.</text>
</comment>
<evidence type="ECO:0000313" key="7">
    <source>
        <dbReference type="EMBL" id="OIW16807.1"/>
    </source>
</evidence>
<dbReference type="Gene3D" id="1.10.20.10">
    <property type="entry name" value="Histone, subunit A"/>
    <property type="match status" value="1"/>
</dbReference>
<protein>
    <recommendedName>
        <fullName evidence="9">Transcription factor CBF/NF-Y/archaeal histone domain-containing protein</fullName>
    </recommendedName>
</protein>
<evidence type="ECO:0000313" key="8">
    <source>
        <dbReference type="Proteomes" id="UP000188354"/>
    </source>
</evidence>
<dbReference type="AlphaFoldDB" id="A0A394DBS8"/>
<dbReference type="InterPro" id="IPR009072">
    <property type="entry name" value="Histone-fold"/>
</dbReference>
<dbReference type="Proteomes" id="UP000188354">
    <property type="component" value="Unassembled WGS sequence"/>
</dbReference>
<keyword evidence="5" id="KW-0539">Nucleus</keyword>
<keyword evidence="3" id="KW-0238">DNA-binding</keyword>
<dbReference type="GO" id="GO:0046982">
    <property type="term" value="F:protein heterodimerization activity"/>
    <property type="evidence" value="ECO:0007669"/>
    <property type="project" value="InterPro"/>
</dbReference>
<dbReference type="GO" id="GO:0000981">
    <property type="term" value="F:DNA-binding transcription factor activity, RNA polymerase II-specific"/>
    <property type="evidence" value="ECO:0007669"/>
    <property type="project" value="TreeGrafter"/>
</dbReference>
<dbReference type="GO" id="GO:0000978">
    <property type="term" value="F:RNA polymerase II cis-regulatory region sequence-specific DNA binding"/>
    <property type="evidence" value="ECO:0007669"/>
    <property type="project" value="TreeGrafter"/>
</dbReference>
<evidence type="ECO:0008006" key="9">
    <source>
        <dbReference type="Google" id="ProtNLM"/>
    </source>
</evidence>
<evidence type="ECO:0000256" key="2">
    <source>
        <dbReference type="ARBA" id="ARBA00023015"/>
    </source>
</evidence>
<evidence type="ECO:0000256" key="1">
    <source>
        <dbReference type="ARBA" id="ARBA00004123"/>
    </source>
</evidence>
<evidence type="ECO:0000256" key="5">
    <source>
        <dbReference type="ARBA" id="ARBA00023242"/>
    </source>
</evidence>
<organism evidence="7 8">
    <name type="scientific">Lupinus angustifolius</name>
    <name type="common">Narrow-leaved blue lupine</name>
    <dbReference type="NCBI Taxonomy" id="3871"/>
    <lineage>
        <taxon>Eukaryota</taxon>
        <taxon>Viridiplantae</taxon>
        <taxon>Streptophyta</taxon>
        <taxon>Embryophyta</taxon>
        <taxon>Tracheophyta</taxon>
        <taxon>Spermatophyta</taxon>
        <taxon>Magnoliopsida</taxon>
        <taxon>eudicotyledons</taxon>
        <taxon>Gunneridae</taxon>
        <taxon>Pentapetalae</taxon>
        <taxon>rosids</taxon>
        <taxon>fabids</taxon>
        <taxon>Fabales</taxon>
        <taxon>Fabaceae</taxon>
        <taxon>Papilionoideae</taxon>
        <taxon>50 kb inversion clade</taxon>
        <taxon>genistoids sensu lato</taxon>
        <taxon>core genistoids</taxon>
        <taxon>Genisteae</taxon>
        <taxon>Lupinus</taxon>
    </lineage>
</organism>
<dbReference type="PANTHER" id="PTHR10252:SF8">
    <property type="entry name" value="NUCLEAR TRANSCRIPTION FACTOR Y SUBUNIT GAMMA"/>
    <property type="match status" value="1"/>
</dbReference>
<evidence type="ECO:0000256" key="3">
    <source>
        <dbReference type="ARBA" id="ARBA00023125"/>
    </source>
</evidence>
<sequence length="113" mass="12465">MGFVLLLRITLQYKACELFILELTIHTEENKRRTLQKNDIATAITRTDIFDFLVDEIKDDDALVAAGMVGATISGVPYFYPLIGQAGGGGMMIGRPAMDHGSGVYAQAWQLVW</sequence>
<gene>
    <name evidence="7" type="ORF">TanjilG_00081</name>
</gene>
<evidence type="ECO:0000256" key="6">
    <source>
        <dbReference type="ARBA" id="ARBA00038129"/>
    </source>
</evidence>
<dbReference type="KEGG" id="lang:109336894"/>
<dbReference type="SUPFAM" id="SSF47113">
    <property type="entry name" value="Histone-fold"/>
    <property type="match status" value="1"/>
</dbReference>
<comment type="similarity">
    <text evidence="6">Belongs to the NFYC/HAP5 subunit family.</text>
</comment>
<keyword evidence="8" id="KW-1185">Reference proteome</keyword>
<dbReference type="STRING" id="3871.A0A394DBS8"/>
<dbReference type="PANTHER" id="PTHR10252">
    <property type="entry name" value="HISTONE-LIKE TRANSCRIPTION FACTOR CCAAT-RELATED"/>
    <property type="match status" value="1"/>
</dbReference>
<accession>A0A394DBS8</accession>
<dbReference type="Gramene" id="OIW16807">
    <property type="protein sequence ID" value="OIW16807"/>
    <property type="gene ID" value="TanjilG_00081"/>
</dbReference>
<dbReference type="GO" id="GO:0005634">
    <property type="term" value="C:nucleus"/>
    <property type="evidence" value="ECO:0007669"/>
    <property type="project" value="UniProtKB-SubCell"/>
</dbReference>
<name>A0A394DBS8_LUPAN</name>
<dbReference type="OrthoDB" id="1272441at2759"/>
<dbReference type="EMBL" id="MLAU01000565">
    <property type="protein sequence ID" value="OIW16807.1"/>
    <property type="molecule type" value="Genomic_DNA"/>
</dbReference>
<reference evidence="7 8" key="1">
    <citation type="journal article" date="2017" name="Plant Biotechnol. J.">
        <title>A comprehensive draft genome sequence for lupin (Lupinus angustifolius), an emerging health food: insights into plant-microbe interactions and legume evolution.</title>
        <authorList>
            <person name="Hane J.K."/>
            <person name="Ming Y."/>
            <person name="Kamphuis L.G."/>
            <person name="Nelson M.N."/>
            <person name="Garg G."/>
            <person name="Atkins C.A."/>
            <person name="Bayer P.E."/>
            <person name="Bravo A."/>
            <person name="Bringans S."/>
            <person name="Cannon S."/>
            <person name="Edwards D."/>
            <person name="Foley R."/>
            <person name="Gao L.L."/>
            <person name="Harrison M.J."/>
            <person name="Huang W."/>
            <person name="Hurgobin B."/>
            <person name="Li S."/>
            <person name="Liu C.W."/>
            <person name="McGrath A."/>
            <person name="Morahan G."/>
            <person name="Murray J."/>
            <person name="Weller J."/>
            <person name="Jian J."/>
            <person name="Singh K.B."/>
        </authorList>
    </citation>
    <scope>NUCLEOTIDE SEQUENCE [LARGE SCALE GENOMIC DNA]</scope>
    <source>
        <strain evidence="8">cv. Tanjil</strain>
        <tissue evidence="7">Whole plant</tissue>
    </source>
</reference>
<proteinExistence type="inferred from homology"/>
<keyword evidence="2" id="KW-0805">Transcription regulation</keyword>
<keyword evidence="4" id="KW-0804">Transcription</keyword>
<comment type="subcellular location">
    <subcellularLocation>
        <location evidence="1">Nucleus</location>
    </subcellularLocation>
</comment>
<evidence type="ECO:0000256" key="4">
    <source>
        <dbReference type="ARBA" id="ARBA00023163"/>
    </source>
</evidence>